<feature type="domain" description="N-acetyltransferase" evidence="1">
    <location>
        <begin position="8"/>
        <end position="204"/>
    </location>
</feature>
<reference evidence="2 3" key="1">
    <citation type="submission" date="2021-03" db="EMBL/GenBank/DDBJ databases">
        <title>Paenibacillus artemisicola MWE-103 whole genome sequence.</title>
        <authorList>
            <person name="Ham Y.J."/>
        </authorList>
    </citation>
    <scope>NUCLEOTIDE SEQUENCE [LARGE SCALE GENOMIC DNA]</scope>
    <source>
        <strain evidence="2 3">MWE-103</strain>
    </source>
</reference>
<keyword evidence="3" id="KW-1185">Reference proteome</keyword>
<dbReference type="RefSeq" id="WP_208849827.1">
    <property type="nucleotide sequence ID" value="NZ_JAGGDJ010000027.1"/>
</dbReference>
<evidence type="ECO:0000313" key="3">
    <source>
        <dbReference type="Proteomes" id="UP000670947"/>
    </source>
</evidence>
<evidence type="ECO:0000259" key="1">
    <source>
        <dbReference type="PROSITE" id="PS51186"/>
    </source>
</evidence>
<name>A0ABS3WFR6_9BACL</name>
<sequence length="204" mass="23148">MPMTEDRITIVPANEASWEDLEQVLGPVKCHSDRCYCQRHKILSAEWRRIDDDERAFLLRAQTNCGSPEADTTSGLVAYLDDEPVGWAAIEPRGVFANLLRSRILWAGRDEDKQDEGVWAVTCFIVRKGYRRRGIMYALTQAAADFARQRGARALEGYPMSTVPGKEITWGELHVGSRNAFAAAGFREVTHPTLRRFVMRVDFE</sequence>
<gene>
    <name evidence="2" type="ORF">I8J29_23155</name>
</gene>
<dbReference type="Pfam" id="PF00583">
    <property type="entry name" value="Acetyltransf_1"/>
    <property type="match status" value="1"/>
</dbReference>
<dbReference type="PROSITE" id="PS51186">
    <property type="entry name" value="GNAT"/>
    <property type="match status" value="1"/>
</dbReference>
<dbReference type="SUPFAM" id="SSF55729">
    <property type="entry name" value="Acyl-CoA N-acyltransferases (Nat)"/>
    <property type="match status" value="1"/>
</dbReference>
<organism evidence="2 3">
    <name type="scientific">Paenibacillus artemisiicola</name>
    <dbReference type="NCBI Taxonomy" id="1172618"/>
    <lineage>
        <taxon>Bacteria</taxon>
        <taxon>Bacillati</taxon>
        <taxon>Bacillota</taxon>
        <taxon>Bacilli</taxon>
        <taxon>Bacillales</taxon>
        <taxon>Paenibacillaceae</taxon>
        <taxon>Paenibacillus</taxon>
    </lineage>
</organism>
<accession>A0ABS3WFR6</accession>
<dbReference type="EMBL" id="JAGGDJ010000027">
    <property type="protein sequence ID" value="MBO7747103.1"/>
    <property type="molecule type" value="Genomic_DNA"/>
</dbReference>
<dbReference type="CDD" id="cd04301">
    <property type="entry name" value="NAT_SF"/>
    <property type="match status" value="1"/>
</dbReference>
<comment type="caution">
    <text evidence="2">The sequence shown here is derived from an EMBL/GenBank/DDBJ whole genome shotgun (WGS) entry which is preliminary data.</text>
</comment>
<dbReference type="InterPro" id="IPR000182">
    <property type="entry name" value="GNAT_dom"/>
</dbReference>
<evidence type="ECO:0000313" key="2">
    <source>
        <dbReference type="EMBL" id="MBO7747103.1"/>
    </source>
</evidence>
<dbReference type="Proteomes" id="UP000670947">
    <property type="component" value="Unassembled WGS sequence"/>
</dbReference>
<protein>
    <submittedName>
        <fullName evidence="2">GNAT family N-acetyltransferase</fullName>
    </submittedName>
</protein>
<dbReference type="Gene3D" id="3.40.630.30">
    <property type="match status" value="1"/>
</dbReference>
<dbReference type="InterPro" id="IPR016181">
    <property type="entry name" value="Acyl_CoA_acyltransferase"/>
</dbReference>
<proteinExistence type="predicted"/>